<feature type="domain" description="F-box protein AT5G49610-like beta-propeller" evidence="3">
    <location>
        <begin position="303"/>
        <end position="450"/>
    </location>
</feature>
<dbReference type="AlphaFoldDB" id="A0A835B7M2"/>
<dbReference type="InterPro" id="IPR056594">
    <property type="entry name" value="AT5G49610-like_b-prop"/>
</dbReference>
<accession>A0A835B7M2</accession>
<protein>
    <recommendedName>
        <fullName evidence="6">F-box domain-containing protein</fullName>
    </recommendedName>
</protein>
<feature type="region of interest" description="Disordered" evidence="1">
    <location>
        <begin position="39"/>
        <end position="71"/>
    </location>
</feature>
<comment type="caution">
    <text evidence="4">The sequence shown here is derived from an EMBL/GenBank/DDBJ whole genome shotgun (WGS) entry which is preliminary data.</text>
</comment>
<dbReference type="Proteomes" id="UP000636709">
    <property type="component" value="Unassembled WGS sequence"/>
</dbReference>
<gene>
    <name evidence="4" type="ORF">HU200_041603</name>
</gene>
<sequence length="461" mass="51717">MCRRPPLRCSSHIDNHRILLGPSLFSSISPISSQVVASLPSHTNTRGRGKSIHHQMRGKCRRPAPPGGDGDATAVLEDADLEEILLRLPSPADLARAAALVCRRWRRVASGPAFLRRFRRLHPPQLLGFFICKGGRPYRDHVLDRLEGRVPDQSPPGARPYLPPGGPRRIPPSPAAGTSPSAGCLPHRDIPKHFAICDPLSGHSVVLPARDNSQYFGSKFLGAALVISDKDEGDVFSFEVLIATCYKKPRLGAFSSSKREWAVVPCPDAKKKIKPWIGDDPWIGDGAHASGCVYWVVHDWEWEFEYILVLNSQTKRFSTINLPCKGMCDKYDRDIKVVRSEGDSDIRVVAMDWSSIALRFWRRDRSRSTKGRWLKEDVVNLIGVGGVVDILLRGWGELRIIDAGEGFVFFKHFENPWVFVLNLMEMTLHKLPNRRQYSGHALPYRMALSPALPKFEHEGNH</sequence>
<organism evidence="4 5">
    <name type="scientific">Digitaria exilis</name>
    <dbReference type="NCBI Taxonomy" id="1010633"/>
    <lineage>
        <taxon>Eukaryota</taxon>
        <taxon>Viridiplantae</taxon>
        <taxon>Streptophyta</taxon>
        <taxon>Embryophyta</taxon>
        <taxon>Tracheophyta</taxon>
        <taxon>Spermatophyta</taxon>
        <taxon>Magnoliopsida</taxon>
        <taxon>Liliopsida</taxon>
        <taxon>Poales</taxon>
        <taxon>Poaceae</taxon>
        <taxon>PACMAD clade</taxon>
        <taxon>Panicoideae</taxon>
        <taxon>Panicodae</taxon>
        <taxon>Paniceae</taxon>
        <taxon>Anthephorinae</taxon>
        <taxon>Digitaria</taxon>
    </lineage>
</organism>
<dbReference type="Pfam" id="PF12937">
    <property type="entry name" value="F-box-like"/>
    <property type="match status" value="1"/>
</dbReference>
<evidence type="ECO:0000259" key="3">
    <source>
        <dbReference type="Pfam" id="PF23635"/>
    </source>
</evidence>
<dbReference type="SUPFAM" id="SSF81383">
    <property type="entry name" value="F-box domain"/>
    <property type="match status" value="1"/>
</dbReference>
<dbReference type="InterPro" id="IPR036047">
    <property type="entry name" value="F-box-like_dom_sf"/>
</dbReference>
<evidence type="ECO:0000313" key="5">
    <source>
        <dbReference type="Proteomes" id="UP000636709"/>
    </source>
</evidence>
<dbReference type="InterPro" id="IPR001810">
    <property type="entry name" value="F-box_dom"/>
</dbReference>
<dbReference type="Gene3D" id="1.20.1280.50">
    <property type="match status" value="1"/>
</dbReference>
<keyword evidence="5" id="KW-1185">Reference proteome</keyword>
<dbReference type="PANTHER" id="PTHR33207">
    <property type="entry name" value="F-BOX DOMAIN CONTAINING PROTEIN-RELATED"/>
    <property type="match status" value="1"/>
</dbReference>
<feature type="domain" description="F-box" evidence="2">
    <location>
        <begin position="82"/>
        <end position="118"/>
    </location>
</feature>
<feature type="compositionally biased region" description="Pro residues" evidence="1">
    <location>
        <begin position="153"/>
        <end position="174"/>
    </location>
</feature>
<dbReference type="EMBL" id="JACEFO010001996">
    <property type="protein sequence ID" value="KAF8689968.1"/>
    <property type="molecule type" value="Genomic_DNA"/>
</dbReference>
<feature type="region of interest" description="Disordered" evidence="1">
    <location>
        <begin position="147"/>
        <end position="182"/>
    </location>
</feature>
<dbReference type="OrthoDB" id="679418at2759"/>
<evidence type="ECO:0000259" key="2">
    <source>
        <dbReference type="Pfam" id="PF12937"/>
    </source>
</evidence>
<feature type="compositionally biased region" description="Basic residues" evidence="1">
    <location>
        <begin position="45"/>
        <end position="62"/>
    </location>
</feature>
<name>A0A835B7M2_9POAL</name>
<dbReference type="Pfam" id="PF23635">
    <property type="entry name" value="Beta-prop_AT5G49610-like"/>
    <property type="match status" value="1"/>
</dbReference>
<evidence type="ECO:0000256" key="1">
    <source>
        <dbReference type="SAM" id="MobiDB-lite"/>
    </source>
</evidence>
<evidence type="ECO:0000313" key="4">
    <source>
        <dbReference type="EMBL" id="KAF8689968.1"/>
    </source>
</evidence>
<proteinExistence type="predicted"/>
<reference evidence="4" key="1">
    <citation type="submission" date="2020-07" db="EMBL/GenBank/DDBJ databases">
        <title>Genome sequence and genetic diversity analysis of an under-domesticated orphan crop, white fonio (Digitaria exilis).</title>
        <authorList>
            <person name="Bennetzen J.L."/>
            <person name="Chen S."/>
            <person name="Ma X."/>
            <person name="Wang X."/>
            <person name="Yssel A.E.J."/>
            <person name="Chaluvadi S.R."/>
            <person name="Johnson M."/>
            <person name="Gangashetty P."/>
            <person name="Hamidou F."/>
            <person name="Sanogo M.D."/>
            <person name="Zwaenepoel A."/>
            <person name="Wallace J."/>
            <person name="Van De Peer Y."/>
            <person name="Van Deynze A."/>
        </authorList>
    </citation>
    <scope>NUCLEOTIDE SEQUENCE</scope>
    <source>
        <tissue evidence="4">Leaves</tissue>
    </source>
</reference>
<evidence type="ECO:0008006" key="6">
    <source>
        <dbReference type="Google" id="ProtNLM"/>
    </source>
</evidence>